<dbReference type="InterPro" id="IPR003877">
    <property type="entry name" value="SPRY_dom"/>
</dbReference>
<evidence type="ECO:0000256" key="5">
    <source>
        <dbReference type="SAM" id="MobiDB-lite"/>
    </source>
</evidence>
<dbReference type="PROSITE" id="PS50188">
    <property type="entry name" value="B302_SPRY"/>
    <property type="match status" value="1"/>
</dbReference>
<comment type="subcellular location">
    <subcellularLocation>
        <location evidence="1">Membrane</location>
        <topology evidence="1">Single-pass membrane protein</topology>
    </subcellularLocation>
</comment>
<evidence type="ECO:0000256" key="1">
    <source>
        <dbReference type="ARBA" id="ARBA00004167"/>
    </source>
</evidence>
<dbReference type="InterPro" id="IPR013320">
    <property type="entry name" value="ConA-like_dom_sf"/>
</dbReference>
<feature type="compositionally biased region" description="Basic and acidic residues" evidence="5">
    <location>
        <begin position="491"/>
        <end position="511"/>
    </location>
</feature>
<feature type="compositionally biased region" description="Acidic residues" evidence="5">
    <location>
        <begin position="514"/>
        <end position="527"/>
    </location>
</feature>
<dbReference type="CDD" id="cd12910">
    <property type="entry name" value="SPRY_SSH4_like"/>
    <property type="match status" value="1"/>
</dbReference>
<feature type="transmembrane region" description="Helical" evidence="6">
    <location>
        <begin position="45"/>
        <end position="66"/>
    </location>
</feature>
<evidence type="ECO:0000256" key="2">
    <source>
        <dbReference type="ARBA" id="ARBA00022692"/>
    </source>
</evidence>
<comment type="caution">
    <text evidence="8">The sequence shown here is derived from an EMBL/GenBank/DDBJ whole genome shotgun (WGS) entry which is preliminary data.</text>
</comment>
<dbReference type="InterPro" id="IPR050618">
    <property type="entry name" value="Ubq-SigPath_Reg"/>
</dbReference>
<evidence type="ECO:0000313" key="8">
    <source>
        <dbReference type="EMBL" id="KAL3234844.1"/>
    </source>
</evidence>
<feature type="region of interest" description="Disordered" evidence="5">
    <location>
        <begin position="432"/>
        <end position="451"/>
    </location>
</feature>
<feature type="region of interest" description="Disordered" evidence="5">
    <location>
        <begin position="400"/>
        <end position="421"/>
    </location>
</feature>
<dbReference type="Gene3D" id="2.60.120.920">
    <property type="match status" value="1"/>
</dbReference>
<dbReference type="Proteomes" id="UP001623330">
    <property type="component" value="Unassembled WGS sequence"/>
</dbReference>
<organism evidence="8 9">
    <name type="scientific">Nakaseomyces bracarensis</name>
    <dbReference type="NCBI Taxonomy" id="273131"/>
    <lineage>
        <taxon>Eukaryota</taxon>
        <taxon>Fungi</taxon>
        <taxon>Dikarya</taxon>
        <taxon>Ascomycota</taxon>
        <taxon>Saccharomycotina</taxon>
        <taxon>Saccharomycetes</taxon>
        <taxon>Saccharomycetales</taxon>
        <taxon>Saccharomycetaceae</taxon>
        <taxon>Nakaseomyces</taxon>
    </lineage>
</organism>
<reference evidence="8 9" key="1">
    <citation type="submission" date="2024-05" db="EMBL/GenBank/DDBJ databases">
        <title>Long read based assembly of the Candida bracarensis genome reveals expanded adhesin content.</title>
        <authorList>
            <person name="Marcet-Houben M."/>
            <person name="Ksiezopolska E."/>
            <person name="Gabaldon T."/>
        </authorList>
    </citation>
    <scope>NUCLEOTIDE SEQUENCE [LARGE SCALE GENOMIC DNA]</scope>
    <source>
        <strain evidence="8 9">CBM6</strain>
    </source>
</reference>
<dbReference type="SUPFAM" id="SSF49899">
    <property type="entry name" value="Concanavalin A-like lectins/glucanases"/>
    <property type="match status" value="1"/>
</dbReference>
<evidence type="ECO:0000256" key="4">
    <source>
        <dbReference type="ARBA" id="ARBA00023136"/>
    </source>
</evidence>
<evidence type="ECO:0000256" key="3">
    <source>
        <dbReference type="ARBA" id="ARBA00022989"/>
    </source>
</evidence>
<dbReference type="PANTHER" id="PTHR12864">
    <property type="entry name" value="RAN BINDING PROTEIN 9-RELATED"/>
    <property type="match status" value="1"/>
</dbReference>
<evidence type="ECO:0000256" key="6">
    <source>
        <dbReference type="SAM" id="Phobius"/>
    </source>
</evidence>
<dbReference type="Pfam" id="PF00622">
    <property type="entry name" value="SPRY"/>
    <property type="match status" value="1"/>
</dbReference>
<dbReference type="InterPro" id="IPR035780">
    <property type="entry name" value="SPRY_Ssh4-like"/>
</dbReference>
<dbReference type="InterPro" id="IPR043136">
    <property type="entry name" value="B30.2/SPRY_sf"/>
</dbReference>
<keyword evidence="3 6" id="KW-1133">Transmembrane helix</keyword>
<evidence type="ECO:0000259" key="7">
    <source>
        <dbReference type="PROSITE" id="PS50188"/>
    </source>
</evidence>
<keyword evidence="2 6" id="KW-0812">Transmembrane</keyword>
<gene>
    <name evidence="8" type="ORF">RNJ44_02632</name>
</gene>
<keyword evidence="9" id="KW-1185">Reference proteome</keyword>
<protein>
    <submittedName>
        <fullName evidence="8">Protein SSH4</fullName>
    </submittedName>
</protein>
<accession>A0ABR4P0E2</accession>
<keyword evidence="4 6" id="KW-0472">Membrane</keyword>
<name>A0ABR4P0E2_9SACH</name>
<feature type="domain" description="B30.2/SPRY" evidence="7">
    <location>
        <begin position="160"/>
        <end position="363"/>
    </location>
</feature>
<dbReference type="InterPro" id="IPR001870">
    <property type="entry name" value="B30.2/SPRY"/>
</dbReference>
<feature type="region of interest" description="Disordered" evidence="5">
    <location>
        <begin position="460"/>
        <end position="527"/>
    </location>
</feature>
<dbReference type="EMBL" id="JBEVYD010000002">
    <property type="protein sequence ID" value="KAL3234844.1"/>
    <property type="molecule type" value="Genomic_DNA"/>
</dbReference>
<dbReference type="SMART" id="SM00449">
    <property type="entry name" value="SPRY"/>
    <property type="match status" value="1"/>
</dbReference>
<evidence type="ECO:0000313" key="9">
    <source>
        <dbReference type="Proteomes" id="UP001623330"/>
    </source>
</evidence>
<sequence length="553" mass="62648">MNILYLLVACGYGYVIPRDDMEASEYSGGPDGFPNQDDQLDINVMFIYLGSMLVMYLFICIIYFTTKIVVTRLLTMHARVSLLNEDGVSGGRLHGRSRVVESAESRWPSVLDDEELVRDKLRLLTAEEQFYYKQGEEFIKQNPPLIIPDSGVRRESGAHASDAIINEQTRQYIEEEGALAWEFQPNQNLPNDTIIVENKTEISFLNFNYDASVTTNLPIPCINRVYYCEFKIFELSLADNQTSLKDNELISFGLSTSPYPYFRLPGRHHHSIAYDSSGARRFNDSFILEEDLANIFPKCEKGDIIGIGYRTRSGTVFFTRNGKKLNEKPIGGHIKGWRFKYLYPIVGANVPCKIHANFGSYGFVFIEANVKKWGYAKPNGLKMPPPSYEDYVQDTLLESGYEDNDHSDNESDDDSGSEQGTRYRRYKNTIIDDEGNLLPPPPGFEFSTSPQSVGLNEEINLDSLPAEPPNYSDDEIRAMKGEPTPRISVGRSRDYLLDDGEVREGKSRMLEDFAGQDEDEDEYADSEEDYEANIDELQAMIESGSIESGSDEL</sequence>
<proteinExistence type="predicted"/>